<evidence type="ECO:0000313" key="7">
    <source>
        <dbReference type="Proteomes" id="UP000004038"/>
    </source>
</evidence>
<dbReference type="RefSeq" id="WP_003526018.1">
    <property type="nucleotide sequence ID" value="NZ_AGVV01000004.1"/>
</dbReference>
<accession>H0FU45</accession>
<evidence type="ECO:0000259" key="5">
    <source>
        <dbReference type="SMART" id="SM00945"/>
    </source>
</evidence>
<proteinExistence type="predicted"/>
<keyword evidence="2" id="KW-0694">RNA-binding</keyword>
<gene>
    <name evidence="6" type="ORF">SM0020_03360</name>
</gene>
<feature type="region of interest" description="Disordered" evidence="4">
    <location>
        <begin position="109"/>
        <end position="145"/>
    </location>
</feature>
<feature type="compositionally biased region" description="Basic and acidic residues" evidence="4">
    <location>
        <begin position="136"/>
        <end position="145"/>
    </location>
</feature>
<dbReference type="InterPro" id="IPR023529">
    <property type="entry name" value="ProQ"/>
</dbReference>
<sequence length="158" mass="17648">MPTEKAPRSPSALIRYLSGKWPIVFDATAPKPLKIGIRDDIRAIETELSDEDLNTALRVYTRMATYLEALRPGAKRVDLAGNQVGEVSEAEAATALAWLRARLAKEKVAKSPKPMAEPEPVLEPVLNLTHSRTAKPPHDRREGLVVEIKRRRTIKRQP</sequence>
<dbReference type="GO" id="GO:0033592">
    <property type="term" value="F:RNA strand annealing activity"/>
    <property type="evidence" value="ECO:0007669"/>
    <property type="project" value="InterPro"/>
</dbReference>
<dbReference type="InterPro" id="IPR016103">
    <property type="entry name" value="ProQ/FinO"/>
</dbReference>
<keyword evidence="3" id="KW-0143">Chaperone</keyword>
<dbReference type="GO" id="GO:0005829">
    <property type="term" value="C:cytosol"/>
    <property type="evidence" value="ECO:0007669"/>
    <property type="project" value="TreeGrafter"/>
</dbReference>
<dbReference type="InterPro" id="IPR036442">
    <property type="entry name" value="ProQ/FinO_sf"/>
</dbReference>
<dbReference type="PANTHER" id="PTHR38106:SF1">
    <property type="entry name" value="RNA CHAPERONE PROQ"/>
    <property type="match status" value="1"/>
</dbReference>
<feature type="domain" description="ProQ/FinO" evidence="5">
    <location>
        <begin position="5"/>
        <end position="115"/>
    </location>
</feature>
<evidence type="ECO:0000256" key="3">
    <source>
        <dbReference type="ARBA" id="ARBA00023186"/>
    </source>
</evidence>
<organism evidence="6 7">
    <name type="scientific">Sinorhizobium meliloti CCNWSX0020</name>
    <dbReference type="NCBI Taxonomy" id="1107881"/>
    <lineage>
        <taxon>Bacteria</taxon>
        <taxon>Pseudomonadati</taxon>
        <taxon>Pseudomonadota</taxon>
        <taxon>Alphaproteobacteria</taxon>
        <taxon>Hyphomicrobiales</taxon>
        <taxon>Rhizobiaceae</taxon>
        <taxon>Sinorhizobium/Ensifer group</taxon>
        <taxon>Sinorhizobium</taxon>
    </lineage>
</organism>
<dbReference type="SUPFAM" id="SSF48657">
    <property type="entry name" value="FinO-like"/>
    <property type="match status" value="1"/>
</dbReference>
<dbReference type="EMBL" id="AGVV01000004">
    <property type="protein sequence ID" value="EHK79376.1"/>
    <property type="molecule type" value="Genomic_DNA"/>
</dbReference>
<evidence type="ECO:0000256" key="2">
    <source>
        <dbReference type="ARBA" id="ARBA00022884"/>
    </source>
</evidence>
<dbReference type="SMART" id="SM00945">
    <property type="entry name" value="ProQ"/>
    <property type="match status" value="1"/>
</dbReference>
<protein>
    <submittedName>
        <fullName evidence="6">ProP expression regulator</fullName>
    </submittedName>
</protein>
<dbReference type="GO" id="GO:0010608">
    <property type="term" value="P:post-transcriptional regulation of gene expression"/>
    <property type="evidence" value="ECO:0007669"/>
    <property type="project" value="InterPro"/>
</dbReference>
<evidence type="ECO:0000256" key="1">
    <source>
        <dbReference type="ARBA" id="ARBA00022490"/>
    </source>
</evidence>
<dbReference type="Proteomes" id="UP000004038">
    <property type="component" value="Unassembled WGS sequence"/>
</dbReference>
<keyword evidence="1" id="KW-0963">Cytoplasm</keyword>
<evidence type="ECO:0000256" key="4">
    <source>
        <dbReference type="SAM" id="MobiDB-lite"/>
    </source>
</evidence>
<name>H0FU45_RHIML</name>
<dbReference type="Gene3D" id="1.10.1710.10">
    <property type="entry name" value="ProQ/FinO domain"/>
    <property type="match status" value="1"/>
</dbReference>
<dbReference type="GO" id="GO:0034057">
    <property type="term" value="F:RNA strand-exchange activity"/>
    <property type="evidence" value="ECO:0007669"/>
    <property type="project" value="InterPro"/>
</dbReference>
<evidence type="ECO:0000313" key="6">
    <source>
        <dbReference type="EMBL" id="EHK79376.1"/>
    </source>
</evidence>
<dbReference type="AlphaFoldDB" id="H0FU45"/>
<dbReference type="PANTHER" id="PTHR38106">
    <property type="entry name" value="RNA CHAPERONE PROQ"/>
    <property type="match status" value="1"/>
</dbReference>
<reference evidence="6 7" key="1">
    <citation type="journal article" date="2012" name="J. Bacteriol.">
        <title>Draft Genome Sequence of Sinorhizobium meliloti CCNWSX0020, a Nitrogen-Fixing Symbiont with Copper Tolerance Capability Isolated from Lead-Zinc Mine Tailings.</title>
        <authorList>
            <person name="Li Z."/>
            <person name="Ma Z."/>
            <person name="Hao X."/>
            <person name="Wei G."/>
        </authorList>
    </citation>
    <scope>NUCLEOTIDE SEQUENCE [LARGE SCALE GENOMIC DNA]</scope>
    <source>
        <strain evidence="6 7">CCNWSX0020</strain>
    </source>
</reference>
<dbReference type="Pfam" id="PF04352">
    <property type="entry name" value="ProQ"/>
    <property type="match status" value="1"/>
</dbReference>